<keyword evidence="11" id="KW-1185">Reference proteome</keyword>
<dbReference type="PIRSF" id="PIRSF026649">
    <property type="entry name" value="MsbB"/>
    <property type="match status" value="1"/>
</dbReference>
<keyword evidence="5 9" id="KW-0448">Lipopolysaccharide biosynthesis</keyword>
<evidence type="ECO:0000256" key="7">
    <source>
        <dbReference type="ARBA" id="ARBA00023136"/>
    </source>
</evidence>
<keyword evidence="4 9" id="KW-0812">Transmembrane</keyword>
<comment type="similarity">
    <text evidence="9">Belongs to the LpxL/LpxM/LpxP family.</text>
</comment>
<evidence type="ECO:0000256" key="5">
    <source>
        <dbReference type="ARBA" id="ARBA00022985"/>
    </source>
</evidence>
<dbReference type="InterPro" id="IPR004960">
    <property type="entry name" value="LipA_acyltrans"/>
</dbReference>
<keyword evidence="7 9" id="KW-0472">Membrane</keyword>
<comment type="caution">
    <text evidence="10">The sequence shown here is derived from an EMBL/GenBank/DDBJ whole genome shotgun (WGS) entry which is preliminary data.</text>
</comment>
<dbReference type="EMBL" id="JBHLZN010000002">
    <property type="protein sequence ID" value="MFB9886481.1"/>
    <property type="molecule type" value="Genomic_DNA"/>
</dbReference>
<accession>A0ABV5ZB27</accession>
<comment type="pathway">
    <text evidence="9">Bacterial outer membrane biogenesis; lipopolysaccharide biosynthesis.</text>
</comment>
<feature type="short sequence motif" description="HXXXXD motif" evidence="9">
    <location>
        <begin position="132"/>
        <end position="137"/>
    </location>
</feature>
<dbReference type="GO" id="GO:0016746">
    <property type="term" value="F:acyltransferase activity"/>
    <property type="evidence" value="ECO:0007669"/>
    <property type="project" value="UniProtKB-KW"/>
</dbReference>
<protein>
    <recommendedName>
        <fullName evidence="9">Lipid A biosynthesis acyltransferase</fullName>
        <ecNumber evidence="9">2.3.1.241</ecNumber>
    </recommendedName>
    <alternativeName>
        <fullName evidence="9">Kdo(2)-lipid IV(A) acyltransferase</fullName>
    </alternativeName>
</protein>
<evidence type="ECO:0000313" key="11">
    <source>
        <dbReference type="Proteomes" id="UP001589628"/>
    </source>
</evidence>
<evidence type="ECO:0000256" key="3">
    <source>
        <dbReference type="ARBA" id="ARBA00022679"/>
    </source>
</evidence>
<comment type="pathway">
    <text evidence="9">Glycolipid biosynthesis; KDO(2)-lipid A biosynthesis; KDO(2)-lipid A from CMP-3-deoxy-D-manno-octulosonate and lipid IV(A): step 3/4.</text>
</comment>
<organism evidence="10 11">
    <name type="scientific">Balneatrix alpica</name>
    <dbReference type="NCBI Taxonomy" id="75684"/>
    <lineage>
        <taxon>Bacteria</taxon>
        <taxon>Pseudomonadati</taxon>
        <taxon>Pseudomonadota</taxon>
        <taxon>Gammaproteobacteria</taxon>
        <taxon>Oceanospirillales</taxon>
        <taxon>Balneatrichaceae</taxon>
        <taxon>Balneatrix</taxon>
    </lineage>
</organism>
<evidence type="ECO:0000256" key="1">
    <source>
        <dbReference type="ARBA" id="ARBA00022475"/>
    </source>
</evidence>
<keyword evidence="8 9" id="KW-0012">Acyltransferase</keyword>
<evidence type="ECO:0000256" key="6">
    <source>
        <dbReference type="ARBA" id="ARBA00022989"/>
    </source>
</evidence>
<dbReference type="NCBIfam" id="TIGR02207">
    <property type="entry name" value="lipid_A_htrB"/>
    <property type="match status" value="1"/>
</dbReference>
<keyword evidence="1 9" id="KW-1003">Cell membrane</keyword>
<evidence type="ECO:0000313" key="10">
    <source>
        <dbReference type="EMBL" id="MFB9886481.1"/>
    </source>
</evidence>
<keyword evidence="2 9" id="KW-0997">Cell inner membrane</keyword>
<comment type="catalytic activity">
    <reaction evidence="9">
        <text>an alpha-Kdo-(2-&gt;4)-alpha-Kdo-(2-&gt;6)-lipid IVA + a fatty acyl-[ACP] = an alpha-Kdo-(2-&gt;4)-alpha-Kdo-(2-&gt;6)-(acyl)-lipid IVA + holo-[ACP]</text>
        <dbReference type="Rhea" id="RHEA:69396"/>
        <dbReference type="Rhea" id="RHEA-COMP:9685"/>
        <dbReference type="Rhea" id="RHEA-COMP:14125"/>
        <dbReference type="ChEBI" id="CHEBI:64479"/>
        <dbReference type="ChEBI" id="CHEBI:138651"/>
        <dbReference type="ChEBI" id="CHEBI:176429"/>
        <dbReference type="ChEBI" id="CHEBI:176430"/>
        <dbReference type="EC" id="2.3.1.241"/>
    </reaction>
</comment>
<evidence type="ECO:0000256" key="2">
    <source>
        <dbReference type="ARBA" id="ARBA00022519"/>
    </source>
</evidence>
<dbReference type="RefSeq" id="WP_027311921.1">
    <property type="nucleotide sequence ID" value="NZ_JBHLZN010000002.1"/>
</dbReference>
<sequence length="308" mass="35268">MTVTSSHWSHFLHPRHWATWLGLGLLALTALLPASVGLACGRLLGRLLYAVVVKRRRVTLVNLQLCFPELTEQQRQQLAKDSFAANGMGLVETAWAWWRSDAWLRKRVQSDSLEVLQQALQQGNGVILLSGHFSALDLGGRLLSLYLQDFVALYRPHNDPLMEHFIYRGRQHFCEPVDRRQFLTVRKRLKHNKAIWYAPDQDFGAKGAVFAPFFGQTAATITATSRLPALNNSPVVLFVPQRLPDQSYRLSFKLLEGFPSGDELSDASRINQELEQAIRRFPEQYLWMHKRFKTQPDGEQKLYKAARC</sequence>
<name>A0ABV5ZB27_9GAMM</name>
<reference evidence="10 11" key="1">
    <citation type="submission" date="2024-09" db="EMBL/GenBank/DDBJ databases">
        <authorList>
            <person name="Sun Q."/>
            <person name="Mori K."/>
        </authorList>
    </citation>
    <scope>NUCLEOTIDE SEQUENCE [LARGE SCALE GENOMIC DNA]</scope>
    <source>
        <strain evidence="10 11">ATCC 51285</strain>
    </source>
</reference>
<keyword evidence="3 9" id="KW-0808">Transferase</keyword>
<keyword evidence="6 9" id="KW-1133">Transmembrane helix</keyword>
<evidence type="ECO:0000256" key="8">
    <source>
        <dbReference type="ARBA" id="ARBA00023315"/>
    </source>
</evidence>
<proteinExistence type="inferred from homology"/>
<comment type="subcellular location">
    <subcellularLocation>
        <location evidence="9">Cell inner membrane</location>
        <topology evidence="9">Single-pass membrane protein</topology>
    </subcellularLocation>
</comment>
<dbReference type="PANTHER" id="PTHR30606:SF9">
    <property type="entry name" value="LIPID A BIOSYNTHESIS LAUROYLTRANSFERASE"/>
    <property type="match status" value="1"/>
</dbReference>
<dbReference type="EC" id="2.3.1.241" evidence="9"/>
<dbReference type="PANTHER" id="PTHR30606">
    <property type="entry name" value="LIPID A BIOSYNTHESIS LAUROYL ACYLTRANSFERASE"/>
    <property type="match status" value="1"/>
</dbReference>
<evidence type="ECO:0000256" key="4">
    <source>
        <dbReference type="ARBA" id="ARBA00022692"/>
    </source>
</evidence>
<dbReference type="HAMAP" id="MF_01942">
    <property type="entry name" value="Lipid_A_LpxL_LpxP"/>
    <property type="match status" value="1"/>
</dbReference>
<dbReference type="Pfam" id="PF03279">
    <property type="entry name" value="Lip_A_acyltrans"/>
    <property type="match status" value="1"/>
</dbReference>
<dbReference type="CDD" id="cd07984">
    <property type="entry name" value="LPLAT_LABLAT-like"/>
    <property type="match status" value="1"/>
</dbReference>
<dbReference type="Proteomes" id="UP001589628">
    <property type="component" value="Unassembled WGS sequence"/>
</dbReference>
<gene>
    <name evidence="9 10" type="primary">lpxL</name>
    <name evidence="10" type="ORF">ACFFLH_08670</name>
</gene>
<dbReference type="InterPro" id="IPR011920">
    <property type="entry name" value="Lipid_A_LpxL_LpxP"/>
</dbReference>
<comment type="function">
    <text evidence="9">Catalyzes the transfer of an acyl chain from an acyl-[acyl-carrier-protein] (ACP) to a Kdo(2)-lipid IV(A) to form a Kdo(2)-(acyl)-lipid IV(A).</text>
</comment>
<evidence type="ECO:0000256" key="9">
    <source>
        <dbReference type="HAMAP-Rule" id="MF_01942"/>
    </source>
</evidence>